<accession>A0AAD5G9H9</accession>
<dbReference type="AlphaFoldDB" id="A0AAD5G9H9"/>
<name>A0AAD5G9H9_AMBAR</name>
<dbReference type="EMBL" id="JAMZMK010009955">
    <property type="protein sequence ID" value="KAI7733527.1"/>
    <property type="molecule type" value="Genomic_DNA"/>
</dbReference>
<sequence>MGARAGQCVKRNRCCDYIWSGCMCAVVRLQS</sequence>
<keyword evidence="2" id="KW-1185">Reference proteome</keyword>
<gene>
    <name evidence="1" type="ORF">M8C21_014944</name>
</gene>
<dbReference type="Proteomes" id="UP001206925">
    <property type="component" value="Unassembled WGS sequence"/>
</dbReference>
<evidence type="ECO:0000313" key="1">
    <source>
        <dbReference type="EMBL" id="KAI7733527.1"/>
    </source>
</evidence>
<organism evidence="1 2">
    <name type="scientific">Ambrosia artemisiifolia</name>
    <name type="common">Common ragweed</name>
    <dbReference type="NCBI Taxonomy" id="4212"/>
    <lineage>
        <taxon>Eukaryota</taxon>
        <taxon>Viridiplantae</taxon>
        <taxon>Streptophyta</taxon>
        <taxon>Embryophyta</taxon>
        <taxon>Tracheophyta</taxon>
        <taxon>Spermatophyta</taxon>
        <taxon>Magnoliopsida</taxon>
        <taxon>eudicotyledons</taxon>
        <taxon>Gunneridae</taxon>
        <taxon>Pentapetalae</taxon>
        <taxon>asterids</taxon>
        <taxon>campanulids</taxon>
        <taxon>Asterales</taxon>
        <taxon>Asteraceae</taxon>
        <taxon>Asteroideae</taxon>
        <taxon>Heliantheae alliance</taxon>
        <taxon>Heliantheae</taxon>
        <taxon>Ambrosia</taxon>
    </lineage>
</organism>
<comment type="caution">
    <text evidence="1">The sequence shown here is derived from an EMBL/GenBank/DDBJ whole genome shotgun (WGS) entry which is preliminary data.</text>
</comment>
<evidence type="ECO:0000313" key="2">
    <source>
        <dbReference type="Proteomes" id="UP001206925"/>
    </source>
</evidence>
<reference evidence="1" key="1">
    <citation type="submission" date="2022-06" db="EMBL/GenBank/DDBJ databases">
        <title>Uncovering the hologenomic basis of an extraordinary plant invasion.</title>
        <authorList>
            <person name="Bieker V.C."/>
            <person name="Martin M.D."/>
            <person name="Gilbert T."/>
            <person name="Hodgins K."/>
            <person name="Battlay P."/>
            <person name="Petersen B."/>
            <person name="Wilson J."/>
        </authorList>
    </citation>
    <scope>NUCLEOTIDE SEQUENCE</scope>
    <source>
        <strain evidence="1">AA19_3_7</strain>
        <tissue evidence="1">Leaf</tissue>
    </source>
</reference>
<proteinExistence type="predicted"/>
<protein>
    <submittedName>
        <fullName evidence="1">Uncharacterized protein</fullName>
    </submittedName>
</protein>